<evidence type="ECO:0000313" key="2">
    <source>
        <dbReference type="Proteomes" id="UP000319313"/>
    </source>
</evidence>
<organism evidence="1 2">
    <name type="scientific">Microcystis aeruginosa Ma_SC_T_19800800_S464</name>
    <dbReference type="NCBI Taxonomy" id="2486257"/>
    <lineage>
        <taxon>Bacteria</taxon>
        <taxon>Bacillati</taxon>
        <taxon>Cyanobacteriota</taxon>
        <taxon>Cyanophyceae</taxon>
        <taxon>Oscillatoriophycideae</taxon>
        <taxon>Chroococcales</taxon>
        <taxon>Microcystaceae</taxon>
        <taxon>Microcystis</taxon>
    </lineage>
</organism>
<dbReference type="Proteomes" id="UP000319313">
    <property type="component" value="Unassembled WGS sequence"/>
</dbReference>
<dbReference type="AlphaFoldDB" id="A0A552DFU4"/>
<proteinExistence type="predicted"/>
<name>A0A552DFU4_MICAE</name>
<gene>
    <name evidence="1" type="ORF">EWV81_20950</name>
</gene>
<comment type="caution">
    <text evidence="1">The sequence shown here is derived from an EMBL/GenBank/DDBJ whole genome shotgun (WGS) entry which is preliminary data.</text>
</comment>
<dbReference type="EMBL" id="SFBL01000204">
    <property type="protein sequence ID" value="TRU21087.1"/>
    <property type="molecule type" value="Genomic_DNA"/>
</dbReference>
<evidence type="ECO:0000313" key="1">
    <source>
        <dbReference type="EMBL" id="TRU21087.1"/>
    </source>
</evidence>
<protein>
    <submittedName>
        <fullName evidence="1">Uncharacterized protein</fullName>
    </submittedName>
</protein>
<reference evidence="1 2" key="1">
    <citation type="submission" date="2019-01" db="EMBL/GenBank/DDBJ databases">
        <title>Coherence of Microcystis species and biogeography revealed through population genomics.</title>
        <authorList>
            <person name="Perez-Carrascal O.M."/>
            <person name="Terrat Y."/>
            <person name="Giani A."/>
            <person name="Fortin N."/>
            <person name="Tromas N."/>
            <person name="Shapiro B.J."/>
        </authorList>
    </citation>
    <scope>NUCLEOTIDE SEQUENCE [LARGE SCALE GENOMIC DNA]</scope>
    <source>
        <strain evidence="1">Ma_SC_T_19800800_S464</strain>
    </source>
</reference>
<sequence>METSLLDTISTLSPKLTAIETKGNPLPKVVSCSSTCATFNLSKAEYRYPNLEKVRHHPER</sequence>
<accession>A0A552DFU4</accession>